<proteinExistence type="predicted"/>
<gene>
    <name evidence="2" type="ORF">EAH84_14695</name>
</gene>
<dbReference type="AlphaFoldDB" id="A0A502C1E9"/>
<dbReference type="EMBL" id="RCZK01000020">
    <property type="protein sequence ID" value="TPG06570.1"/>
    <property type="molecule type" value="Genomic_DNA"/>
</dbReference>
<evidence type="ECO:0000256" key="1">
    <source>
        <dbReference type="SAM" id="SignalP"/>
    </source>
</evidence>
<protein>
    <submittedName>
        <fullName evidence="2">Uncharacterized protein</fullName>
    </submittedName>
</protein>
<dbReference type="Proteomes" id="UP000318413">
    <property type="component" value="Unassembled WGS sequence"/>
</dbReference>
<comment type="caution">
    <text evidence="2">The sequence shown here is derived from an EMBL/GenBank/DDBJ whole genome shotgun (WGS) entry which is preliminary data.</text>
</comment>
<keyword evidence="3" id="KW-1185">Reference proteome</keyword>
<feature type="chain" id="PRO_5021433343" evidence="1">
    <location>
        <begin position="22"/>
        <end position="101"/>
    </location>
</feature>
<evidence type="ECO:0000313" key="2">
    <source>
        <dbReference type="EMBL" id="TPG06570.1"/>
    </source>
</evidence>
<accession>A0A502C1E9</accession>
<dbReference type="RefSeq" id="WP_140872747.1">
    <property type="nucleotide sequence ID" value="NZ_RCZK01000020.1"/>
</dbReference>
<sequence>MRFIAFALVSILMLSSAVDHADQVTSPILPLREEALSNDTVVCSACDASPNAIADPINSSAVDLTEFTQSLAQSGVKPTVGFFPSQKYWAQDANAVEVERR</sequence>
<evidence type="ECO:0000313" key="3">
    <source>
        <dbReference type="Proteomes" id="UP000318413"/>
    </source>
</evidence>
<organism evidence="2 3">
    <name type="scientific">Sphingomonas oligophenolica</name>
    <dbReference type="NCBI Taxonomy" id="301154"/>
    <lineage>
        <taxon>Bacteria</taxon>
        <taxon>Pseudomonadati</taxon>
        <taxon>Pseudomonadota</taxon>
        <taxon>Alphaproteobacteria</taxon>
        <taxon>Sphingomonadales</taxon>
        <taxon>Sphingomonadaceae</taxon>
        <taxon>Sphingomonas</taxon>
    </lineage>
</organism>
<reference evidence="2 3" key="1">
    <citation type="journal article" date="2019" name="Environ. Microbiol.">
        <title>Species interactions and distinct microbial communities in high Arctic permafrost affected cryosols are associated with the CH4 and CO2 gas fluxes.</title>
        <authorList>
            <person name="Altshuler I."/>
            <person name="Hamel J."/>
            <person name="Turney S."/>
            <person name="Magnuson E."/>
            <person name="Levesque R."/>
            <person name="Greer C."/>
            <person name="Whyte L.G."/>
        </authorList>
    </citation>
    <scope>NUCLEOTIDE SEQUENCE [LARGE SCALE GENOMIC DNA]</scope>
    <source>
        <strain evidence="2 3">S5.1</strain>
    </source>
</reference>
<feature type="signal peptide" evidence="1">
    <location>
        <begin position="1"/>
        <end position="21"/>
    </location>
</feature>
<name>A0A502C1E9_9SPHN</name>
<keyword evidence="1" id="KW-0732">Signal</keyword>